<reference evidence="2" key="2">
    <citation type="submission" date="2023-05" db="EMBL/GenBank/DDBJ databases">
        <authorList>
            <person name="Fouks B."/>
        </authorList>
    </citation>
    <scope>NUCLEOTIDE SEQUENCE</scope>
    <source>
        <strain evidence="2">Stay&amp;Tobe</strain>
        <tissue evidence="2">Testes</tissue>
    </source>
</reference>
<evidence type="ECO:0000313" key="3">
    <source>
        <dbReference type="Proteomes" id="UP001233999"/>
    </source>
</evidence>
<feature type="non-terminal residue" evidence="2">
    <location>
        <position position="1"/>
    </location>
</feature>
<comment type="caution">
    <text evidence="2">The sequence shown here is derived from an EMBL/GenBank/DDBJ whole genome shotgun (WGS) entry which is preliminary data.</text>
</comment>
<feature type="region of interest" description="Disordered" evidence="1">
    <location>
        <begin position="25"/>
        <end position="51"/>
    </location>
</feature>
<evidence type="ECO:0000256" key="1">
    <source>
        <dbReference type="SAM" id="MobiDB-lite"/>
    </source>
</evidence>
<accession>A0AAD7ZA90</accession>
<sequence length="51" mass="5497">LGKNYPARVNNLLVTKKLLALNKKHNIAGGNPDSGSEHSVKLSGKKYPARV</sequence>
<organism evidence="2 3">
    <name type="scientific">Diploptera punctata</name>
    <name type="common">Pacific beetle cockroach</name>
    <dbReference type="NCBI Taxonomy" id="6984"/>
    <lineage>
        <taxon>Eukaryota</taxon>
        <taxon>Metazoa</taxon>
        <taxon>Ecdysozoa</taxon>
        <taxon>Arthropoda</taxon>
        <taxon>Hexapoda</taxon>
        <taxon>Insecta</taxon>
        <taxon>Pterygota</taxon>
        <taxon>Neoptera</taxon>
        <taxon>Polyneoptera</taxon>
        <taxon>Dictyoptera</taxon>
        <taxon>Blattodea</taxon>
        <taxon>Blaberoidea</taxon>
        <taxon>Blaberidae</taxon>
        <taxon>Diplopterinae</taxon>
        <taxon>Diploptera</taxon>
    </lineage>
</organism>
<dbReference type="AlphaFoldDB" id="A0AAD7ZA90"/>
<protein>
    <submittedName>
        <fullName evidence="2">Uncharacterized protein</fullName>
    </submittedName>
</protein>
<keyword evidence="3" id="KW-1185">Reference proteome</keyword>
<feature type="non-terminal residue" evidence="2">
    <location>
        <position position="51"/>
    </location>
</feature>
<gene>
    <name evidence="2" type="ORF">L9F63_006575</name>
</gene>
<proteinExistence type="predicted"/>
<name>A0AAD7ZA90_DIPPU</name>
<evidence type="ECO:0000313" key="2">
    <source>
        <dbReference type="EMBL" id="KAJ9576801.1"/>
    </source>
</evidence>
<dbReference type="Proteomes" id="UP001233999">
    <property type="component" value="Unassembled WGS sequence"/>
</dbReference>
<reference evidence="2" key="1">
    <citation type="journal article" date="2023" name="IScience">
        <title>Live-bearing cockroach genome reveals convergent evolutionary mechanisms linked to viviparity in insects and beyond.</title>
        <authorList>
            <person name="Fouks B."/>
            <person name="Harrison M.C."/>
            <person name="Mikhailova A.A."/>
            <person name="Marchal E."/>
            <person name="English S."/>
            <person name="Carruthers M."/>
            <person name="Jennings E.C."/>
            <person name="Chiamaka E.L."/>
            <person name="Frigard R.A."/>
            <person name="Pippel M."/>
            <person name="Attardo G.M."/>
            <person name="Benoit J.B."/>
            <person name="Bornberg-Bauer E."/>
            <person name="Tobe S.S."/>
        </authorList>
    </citation>
    <scope>NUCLEOTIDE SEQUENCE</scope>
    <source>
        <strain evidence="2">Stay&amp;Tobe</strain>
    </source>
</reference>
<dbReference type="EMBL" id="JASPKZ010009390">
    <property type="protein sequence ID" value="KAJ9576801.1"/>
    <property type="molecule type" value="Genomic_DNA"/>
</dbReference>